<dbReference type="AlphaFoldDB" id="Q4RAQ9"/>
<feature type="non-terminal residue" evidence="1">
    <location>
        <position position="1"/>
    </location>
</feature>
<name>Q4RAQ9_TETNG</name>
<dbReference type="EMBL" id="CAAE01023077">
    <property type="protein sequence ID" value="CAG14524.1"/>
    <property type="molecule type" value="Genomic_DNA"/>
</dbReference>
<evidence type="ECO:0000313" key="1">
    <source>
        <dbReference type="EMBL" id="CAG14524.1"/>
    </source>
</evidence>
<protein>
    <submittedName>
        <fullName evidence="1">(spotted green pufferfish) hypothetical protein</fullName>
    </submittedName>
</protein>
<gene>
    <name evidence="1" type="ORF">GSTENG00037463001</name>
</gene>
<accession>Q4RAQ9</accession>
<proteinExistence type="predicted"/>
<sequence>AGAGTGRWVIFAPLMKYAITRNSCDTKGATVKNCPTAVQ</sequence>
<dbReference type="KEGG" id="tng:GSTEN00037463G001"/>
<reference evidence="1" key="1">
    <citation type="journal article" date="2004" name="Nature">
        <title>Genome duplication in the teleost fish Tetraodon nigroviridis reveals the early vertebrate proto-karyotype.</title>
        <authorList>
            <person name="Jaillon O."/>
            <person name="Aury J.-M."/>
            <person name="Brunet F."/>
            <person name="Petit J.-L."/>
            <person name="Stange-Thomann N."/>
            <person name="Mauceli E."/>
            <person name="Bouneau L."/>
            <person name="Fischer C."/>
            <person name="Ozouf-Costaz C."/>
            <person name="Bernot A."/>
            <person name="Nicaud S."/>
            <person name="Jaffe D."/>
            <person name="Fisher S."/>
            <person name="Lutfalla G."/>
            <person name="Dossat C."/>
            <person name="Segurens B."/>
            <person name="Dasilva C."/>
            <person name="Salanoubat M."/>
            <person name="Levy M."/>
            <person name="Boudet N."/>
            <person name="Castellano S."/>
            <person name="Anthouard V."/>
            <person name="Jubin C."/>
            <person name="Castelli V."/>
            <person name="Katinka M."/>
            <person name="Vacherie B."/>
            <person name="Biemont C."/>
            <person name="Skalli Z."/>
            <person name="Cattolico L."/>
            <person name="Poulain J."/>
            <person name="De Berardinis V."/>
            <person name="Cruaud C."/>
            <person name="Duprat S."/>
            <person name="Brottier P."/>
            <person name="Coutanceau J.-P."/>
            <person name="Gouzy J."/>
            <person name="Parra G."/>
            <person name="Lardier G."/>
            <person name="Chapple C."/>
            <person name="McKernan K.J."/>
            <person name="McEwan P."/>
            <person name="Bosak S."/>
            <person name="Kellis M."/>
            <person name="Volff J.-N."/>
            <person name="Guigo R."/>
            <person name="Zody M.C."/>
            <person name="Mesirov J."/>
            <person name="Lindblad-Toh K."/>
            <person name="Birren B."/>
            <person name="Nusbaum C."/>
            <person name="Kahn D."/>
            <person name="Robinson-Rechavi M."/>
            <person name="Laudet V."/>
            <person name="Schachter V."/>
            <person name="Quetier F."/>
            <person name="Saurin W."/>
            <person name="Scarpelli C."/>
            <person name="Wincker P."/>
            <person name="Lander E.S."/>
            <person name="Weissenbach J."/>
            <person name="Roest Crollius H."/>
        </authorList>
    </citation>
    <scope>NUCLEOTIDE SEQUENCE [LARGE SCALE GENOMIC DNA]</scope>
</reference>
<comment type="caution">
    <text evidence="1">The sequence shown here is derived from an EMBL/GenBank/DDBJ whole genome shotgun (WGS) entry which is preliminary data.</text>
</comment>
<organism evidence="1">
    <name type="scientific">Tetraodon nigroviridis</name>
    <name type="common">Spotted green pufferfish</name>
    <name type="synonym">Chelonodon nigroviridis</name>
    <dbReference type="NCBI Taxonomy" id="99883"/>
    <lineage>
        <taxon>Eukaryota</taxon>
        <taxon>Metazoa</taxon>
        <taxon>Chordata</taxon>
        <taxon>Craniata</taxon>
        <taxon>Vertebrata</taxon>
        <taxon>Euteleostomi</taxon>
        <taxon>Actinopterygii</taxon>
        <taxon>Neopterygii</taxon>
        <taxon>Teleostei</taxon>
        <taxon>Neoteleostei</taxon>
        <taxon>Acanthomorphata</taxon>
        <taxon>Eupercaria</taxon>
        <taxon>Tetraodontiformes</taxon>
        <taxon>Tetradontoidea</taxon>
        <taxon>Tetraodontidae</taxon>
        <taxon>Tetraodon</taxon>
    </lineage>
</organism>
<reference evidence="1" key="2">
    <citation type="submission" date="2004-02" db="EMBL/GenBank/DDBJ databases">
        <authorList>
            <consortium name="Genoscope"/>
            <consortium name="Whitehead Institute Centre for Genome Research"/>
        </authorList>
    </citation>
    <scope>NUCLEOTIDE SEQUENCE</scope>
</reference>